<dbReference type="Pfam" id="PF12146">
    <property type="entry name" value="Hydrolase_4"/>
    <property type="match status" value="1"/>
</dbReference>
<evidence type="ECO:0000256" key="2">
    <source>
        <dbReference type="ARBA" id="ARBA00012423"/>
    </source>
</evidence>
<dbReference type="GO" id="GO:0005886">
    <property type="term" value="C:plasma membrane"/>
    <property type="evidence" value="ECO:0007669"/>
    <property type="project" value="UniProtKB-SubCell"/>
</dbReference>
<protein>
    <recommendedName>
        <fullName evidence="2">palmitoyl-protein hydrolase</fullName>
        <ecNumber evidence="2">3.1.2.22</ecNumber>
    </recommendedName>
</protein>
<evidence type="ECO:0000256" key="7">
    <source>
        <dbReference type="ARBA" id="ARBA00023288"/>
    </source>
</evidence>
<keyword evidence="3" id="KW-1003">Cell membrane</keyword>
<evidence type="ECO:0000256" key="6">
    <source>
        <dbReference type="ARBA" id="ARBA00023139"/>
    </source>
</evidence>
<reference evidence="12" key="1">
    <citation type="submission" date="2020-06" db="EMBL/GenBank/DDBJ databases">
        <title>Draft genome of Bugula neritina, a colonial animal packing powerful symbionts and potential medicines.</title>
        <authorList>
            <person name="Rayko M."/>
        </authorList>
    </citation>
    <scope>NUCLEOTIDE SEQUENCE [LARGE SCALE GENOMIC DNA]</scope>
    <source>
        <strain evidence="12">Kwan_BN1</strain>
    </source>
</reference>
<evidence type="ECO:0000256" key="4">
    <source>
        <dbReference type="ARBA" id="ARBA00022801"/>
    </source>
</evidence>
<proteinExistence type="inferred from homology"/>
<dbReference type="EMBL" id="VXIV02001741">
    <property type="protein sequence ID" value="KAF6030179.1"/>
    <property type="molecule type" value="Genomic_DNA"/>
</dbReference>
<dbReference type="InterPro" id="IPR022742">
    <property type="entry name" value="Hydrolase_4"/>
</dbReference>
<dbReference type="PANTHER" id="PTHR12277:SF81">
    <property type="entry name" value="PROTEIN ABHD13"/>
    <property type="match status" value="1"/>
</dbReference>
<dbReference type="AlphaFoldDB" id="A0A7J7JUX0"/>
<dbReference type="OrthoDB" id="446723at2759"/>
<dbReference type="Proteomes" id="UP000593567">
    <property type="component" value="Unassembled WGS sequence"/>
</dbReference>
<dbReference type="SUPFAM" id="SSF53474">
    <property type="entry name" value="alpha/beta-Hydrolases"/>
    <property type="match status" value="1"/>
</dbReference>
<evidence type="ECO:0000256" key="3">
    <source>
        <dbReference type="ARBA" id="ARBA00022475"/>
    </source>
</evidence>
<evidence type="ECO:0000256" key="5">
    <source>
        <dbReference type="ARBA" id="ARBA00023136"/>
    </source>
</evidence>
<evidence type="ECO:0000259" key="11">
    <source>
        <dbReference type="Pfam" id="PF12146"/>
    </source>
</evidence>
<organism evidence="12 13">
    <name type="scientific">Bugula neritina</name>
    <name type="common">Brown bryozoan</name>
    <name type="synonym">Sertularia neritina</name>
    <dbReference type="NCBI Taxonomy" id="10212"/>
    <lineage>
        <taxon>Eukaryota</taxon>
        <taxon>Metazoa</taxon>
        <taxon>Spiralia</taxon>
        <taxon>Lophotrochozoa</taxon>
        <taxon>Bryozoa</taxon>
        <taxon>Gymnolaemata</taxon>
        <taxon>Cheilostomatida</taxon>
        <taxon>Flustrina</taxon>
        <taxon>Buguloidea</taxon>
        <taxon>Bugulidae</taxon>
        <taxon>Bugula</taxon>
    </lineage>
</organism>
<dbReference type="FunFam" id="3.40.50.1820:FF:000008">
    <property type="entry name" value="Alpha/beta hydrolase domain-containing protein 17B"/>
    <property type="match status" value="1"/>
</dbReference>
<dbReference type="GO" id="GO:0010008">
    <property type="term" value="C:endosome membrane"/>
    <property type="evidence" value="ECO:0007669"/>
    <property type="project" value="TreeGrafter"/>
</dbReference>
<evidence type="ECO:0000313" key="12">
    <source>
        <dbReference type="EMBL" id="KAF6030179.1"/>
    </source>
</evidence>
<evidence type="ECO:0000256" key="10">
    <source>
        <dbReference type="ARBA" id="ARBA00047337"/>
    </source>
</evidence>
<comment type="subcellular location">
    <subcellularLocation>
        <location evidence="1">Cell membrane</location>
    </subcellularLocation>
    <subcellularLocation>
        <location evidence="9">Endomembrane system</location>
        <topology evidence="9">Lipid-anchor</topology>
        <orientation evidence="9">Cytoplasmic side</orientation>
    </subcellularLocation>
</comment>
<name>A0A7J7JUX0_BUGNE</name>
<gene>
    <name evidence="12" type="ORF">EB796_011513</name>
</gene>
<dbReference type="PANTHER" id="PTHR12277">
    <property type="entry name" value="ALPHA/BETA HYDROLASE DOMAIN-CONTAINING PROTEIN"/>
    <property type="match status" value="1"/>
</dbReference>
<keyword evidence="4" id="KW-0378">Hydrolase</keyword>
<evidence type="ECO:0000256" key="9">
    <source>
        <dbReference type="ARBA" id="ARBA00046278"/>
    </source>
</evidence>
<comment type="caution">
    <text evidence="12">The sequence shown here is derived from an EMBL/GenBank/DDBJ whole genome shotgun (WGS) entry which is preliminary data.</text>
</comment>
<dbReference type="GO" id="GO:0008474">
    <property type="term" value="F:palmitoyl-(protein) hydrolase activity"/>
    <property type="evidence" value="ECO:0007669"/>
    <property type="project" value="UniProtKB-EC"/>
</dbReference>
<sequence>MDTYNLHLNDRAEFQYGQKELDCIEVLMTETKAQLHIAMMYVNCAPQSRYTLLFSHGNAVDLGQMSSFFIGLGTRLKCNIFSYDYSGYGVSEGHPTERHLYKDVDAAFHTLLTKYGLSADRIVLYGQSIGTVPTIDLAARHKVAGVVLHSPLMSGMRVTCPNMKRTYCCDSFPSIDKVHKIESPVMVIHGTDDEVIDFQHGLEIYDKTPITVEPLWLEGAGHNDVELYGQYLDRLKKFIDVELPRCQREQEEQSDEQFLVPLS</sequence>
<dbReference type="Gene3D" id="3.40.50.1820">
    <property type="entry name" value="alpha/beta hydrolase"/>
    <property type="match status" value="1"/>
</dbReference>
<dbReference type="InterPro" id="IPR029058">
    <property type="entry name" value="AB_hydrolase_fold"/>
</dbReference>
<comment type="catalytic activity">
    <reaction evidence="10">
        <text>S-hexadecanoyl-L-cysteinyl-[protein] + H2O = L-cysteinyl-[protein] + hexadecanoate + H(+)</text>
        <dbReference type="Rhea" id="RHEA:19233"/>
        <dbReference type="Rhea" id="RHEA-COMP:10131"/>
        <dbReference type="Rhea" id="RHEA-COMP:11032"/>
        <dbReference type="ChEBI" id="CHEBI:7896"/>
        <dbReference type="ChEBI" id="CHEBI:15377"/>
        <dbReference type="ChEBI" id="CHEBI:15378"/>
        <dbReference type="ChEBI" id="CHEBI:29950"/>
        <dbReference type="ChEBI" id="CHEBI:74151"/>
        <dbReference type="EC" id="3.1.2.22"/>
    </reaction>
</comment>
<comment type="similarity">
    <text evidence="8">Belongs to the AB hydrolase superfamily. ABHD17 family.</text>
</comment>
<keyword evidence="5" id="KW-0472">Membrane</keyword>
<keyword evidence="13" id="KW-1185">Reference proteome</keyword>
<feature type="domain" description="Serine aminopeptidase S33" evidence="11">
    <location>
        <begin position="48"/>
        <end position="155"/>
    </location>
</feature>
<evidence type="ECO:0000256" key="8">
    <source>
        <dbReference type="ARBA" id="ARBA00038397"/>
    </source>
</evidence>
<keyword evidence="6" id="KW-0564">Palmitate</keyword>
<dbReference type="EC" id="3.1.2.22" evidence="2"/>
<evidence type="ECO:0000256" key="1">
    <source>
        <dbReference type="ARBA" id="ARBA00004236"/>
    </source>
</evidence>
<keyword evidence="7" id="KW-0449">Lipoprotein</keyword>
<accession>A0A7J7JUX0</accession>
<evidence type="ECO:0000313" key="13">
    <source>
        <dbReference type="Proteomes" id="UP000593567"/>
    </source>
</evidence>